<dbReference type="InterPro" id="IPR039420">
    <property type="entry name" value="WalR-like"/>
</dbReference>
<dbReference type="InterPro" id="IPR001867">
    <property type="entry name" value="OmpR/PhoB-type_DNA-bd"/>
</dbReference>
<name>A0A9D1N4X1_9FIRM</name>
<dbReference type="GO" id="GO:0000156">
    <property type="term" value="F:phosphorelay response regulator activity"/>
    <property type="evidence" value="ECO:0007669"/>
    <property type="project" value="TreeGrafter"/>
</dbReference>
<evidence type="ECO:0000256" key="3">
    <source>
        <dbReference type="ARBA" id="ARBA00023012"/>
    </source>
</evidence>
<evidence type="ECO:0000313" key="12">
    <source>
        <dbReference type="EMBL" id="HIU94743.1"/>
    </source>
</evidence>
<dbReference type="Gene3D" id="3.40.50.2300">
    <property type="match status" value="1"/>
</dbReference>
<dbReference type="PANTHER" id="PTHR48111:SF1">
    <property type="entry name" value="TWO-COMPONENT RESPONSE REGULATOR ORR33"/>
    <property type="match status" value="1"/>
</dbReference>
<comment type="function">
    <text evidence="7">May play the central regulatory role in sporulation. It may be an element of the effector pathway responsible for the activation of sporulation genes in response to nutritional stress. Spo0A may act in concert with spo0H (a sigma factor) to control the expression of some genes that are critical to the sporulation process.</text>
</comment>
<feature type="DNA-binding region" description="OmpR/PhoB-type" evidence="9">
    <location>
        <begin position="124"/>
        <end position="219"/>
    </location>
</feature>
<dbReference type="GO" id="GO:0000976">
    <property type="term" value="F:transcription cis-regulatory region binding"/>
    <property type="evidence" value="ECO:0007669"/>
    <property type="project" value="TreeGrafter"/>
</dbReference>
<dbReference type="Proteomes" id="UP000824128">
    <property type="component" value="Unassembled WGS sequence"/>
</dbReference>
<keyword evidence="6" id="KW-0804">Transcription</keyword>
<evidence type="ECO:0000259" key="11">
    <source>
        <dbReference type="PROSITE" id="PS51755"/>
    </source>
</evidence>
<accession>A0A9D1N4X1</accession>
<dbReference type="Gene3D" id="1.10.10.10">
    <property type="entry name" value="Winged helix-like DNA-binding domain superfamily/Winged helix DNA-binding domain"/>
    <property type="match status" value="1"/>
</dbReference>
<dbReference type="PANTHER" id="PTHR48111">
    <property type="entry name" value="REGULATOR OF RPOS"/>
    <property type="match status" value="1"/>
</dbReference>
<keyword evidence="5 9" id="KW-0238">DNA-binding</keyword>
<dbReference type="SMART" id="SM00862">
    <property type="entry name" value="Trans_reg_C"/>
    <property type="match status" value="1"/>
</dbReference>
<feature type="domain" description="Response regulatory" evidence="10">
    <location>
        <begin position="4"/>
        <end position="117"/>
    </location>
</feature>
<dbReference type="InterPro" id="IPR036388">
    <property type="entry name" value="WH-like_DNA-bd_sf"/>
</dbReference>
<evidence type="ECO:0000256" key="9">
    <source>
        <dbReference type="PROSITE-ProRule" id="PRU01091"/>
    </source>
</evidence>
<feature type="modified residue" description="4-aspartylphosphate" evidence="8">
    <location>
        <position position="54"/>
    </location>
</feature>
<keyword evidence="4" id="KW-0805">Transcription regulation</keyword>
<feature type="domain" description="OmpR/PhoB-type" evidence="11">
    <location>
        <begin position="124"/>
        <end position="219"/>
    </location>
</feature>
<dbReference type="CDD" id="cd17574">
    <property type="entry name" value="REC_OmpR"/>
    <property type="match status" value="1"/>
</dbReference>
<dbReference type="InterPro" id="IPR011006">
    <property type="entry name" value="CheY-like_superfamily"/>
</dbReference>
<dbReference type="SMART" id="SM00448">
    <property type="entry name" value="REC"/>
    <property type="match status" value="1"/>
</dbReference>
<dbReference type="CDD" id="cd00383">
    <property type="entry name" value="trans_reg_C"/>
    <property type="match status" value="1"/>
</dbReference>
<protein>
    <recommendedName>
        <fullName evidence="1">Stage 0 sporulation protein A homolog</fullName>
    </recommendedName>
</protein>
<dbReference type="SUPFAM" id="SSF52172">
    <property type="entry name" value="CheY-like"/>
    <property type="match status" value="1"/>
</dbReference>
<evidence type="ECO:0000313" key="13">
    <source>
        <dbReference type="Proteomes" id="UP000824128"/>
    </source>
</evidence>
<dbReference type="EMBL" id="DVNZ01000198">
    <property type="protein sequence ID" value="HIU94743.1"/>
    <property type="molecule type" value="Genomic_DNA"/>
</dbReference>
<dbReference type="GO" id="GO:0006355">
    <property type="term" value="P:regulation of DNA-templated transcription"/>
    <property type="evidence" value="ECO:0007669"/>
    <property type="project" value="InterPro"/>
</dbReference>
<proteinExistence type="predicted"/>
<reference evidence="12" key="2">
    <citation type="journal article" date="2021" name="PeerJ">
        <title>Extensive microbial diversity within the chicken gut microbiome revealed by metagenomics and culture.</title>
        <authorList>
            <person name="Gilroy R."/>
            <person name="Ravi A."/>
            <person name="Getino M."/>
            <person name="Pursley I."/>
            <person name="Horton D.L."/>
            <person name="Alikhan N.F."/>
            <person name="Baker D."/>
            <person name="Gharbi K."/>
            <person name="Hall N."/>
            <person name="Watson M."/>
            <person name="Adriaenssens E.M."/>
            <person name="Foster-Nyarko E."/>
            <person name="Jarju S."/>
            <person name="Secka A."/>
            <person name="Antonio M."/>
            <person name="Oren A."/>
            <person name="Chaudhuri R.R."/>
            <person name="La Ragione R."/>
            <person name="Hildebrand F."/>
            <person name="Pallen M.J."/>
        </authorList>
    </citation>
    <scope>NUCLEOTIDE SEQUENCE</scope>
    <source>
        <strain evidence="12">ChiGjej2B2-16831</strain>
    </source>
</reference>
<dbReference type="PROSITE" id="PS51755">
    <property type="entry name" value="OMPR_PHOB"/>
    <property type="match status" value="1"/>
</dbReference>
<dbReference type="Pfam" id="PF00072">
    <property type="entry name" value="Response_reg"/>
    <property type="match status" value="1"/>
</dbReference>
<evidence type="ECO:0000256" key="4">
    <source>
        <dbReference type="ARBA" id="ARBA00023015"/>
    </source>
</evidence>
<evidence type="ECO:0000256" key="1">
    <source>
        <dbReference type="ARBA" id="ARBA00018672"/>
    </source>
</evidence>
<evidence type="ECO:0000256" key="8">
    <source>
        <dbReference type="PROSITE-ProRule" id="PRU00169"/>
    </source>
</evidence>
<dbReference type="GO" id="GO:0005829">
    <property type="term" value="C:cytosol"/>
    <property type="evidence" value="ECO:0007669"/>
    <property type="project" value="TreeGrafter"/>
</dbReference>
<dbReference type="InterPro" id="IPR001789">
    <property type="entry name" value="Sig_transdc_resp-reg_receiver"/>
</dbReference>
<dbReference type="PROSITE" id="PS50110">
    <property type="entry name" value="RESPONSE_REGULATORY"/>
    <property type="match status" value="1"/>
</dbReference>
<evidence type="ECO:0000259" key="10">
    <source>
        <dbReference type="PROSITE" id="PS50110"/>
    </source>
</evidence>
<evidence type="ECO:0000256" key="2">
    <source>
        <dbReference type="ARBA" id="ARBA00022553"/>
    </source>
</evidence>
<keyword evidence="3" id="KW-0902">Two-component regulatory system</keyword>
<organism evidence="12 13">
    <name type="scientific">Candidatus Aphodomorpha intestinavium</name>
    <dbReference type="NCBI Taxonomy" id="2840672"/>
    <lineage>
        <taxon>Bacteria</taxon>
        <taxon>Bacillati</taxon>
        <taxon>Bacillota</taxon>
        <taxon>Clostridia</taxon>
        <taxon>Eubacteriales</taxon>
        <taxon>Candidatus Aphodomorpha</taxon>
    </lineage>
</organism>
<dbReference type="GO" id="GO:0032993">
    <property type="term" value="C:protein-DNA complex"/>
    <property type="evidence" value="ECO:0007669"/>
    <property type="project" value="TreeGrafter"/>
</dbReference>
<dbReference type="Pfam" id="PF00486">
    <property type="entry name" value="Trans_reg_C"/>
    <property type="match status" value="1"/>
</dbReference>
<dbReference type="AlphaFoldDB" id="A0A9D1N4X1"/>
<evidence type="ECO:0000256" key="6">
    <source>
        <dbReference type="ARBA" id="ARBA00023163"/>
    </source>
</evidence>
<evidence type="ECO:0000256" key="7">
    <source>
        <dbReference type="ARBA" id="ARBA00024867"/>
    </source>
</evidence>
<gene>
    <name evidence="12" type="ORF">IAD24_06240</name>
</gene>
<comment type="caution">
    <text evidence="12">The sequence shown here is derived from an EMBL/GenBank/DDBJ whole genome shotgun (WGS) entry which is preliminary data.</text>
</comment>
<keyword evidence="2 8" id="KW-0597">Phosphoprotein</keyword>
<sequence>MKNRILIVEDDRGIADAVALSLKFAGYDCLVFDDGAQAAAHLAQDRAFDLALLDVMVPGEDGFALSGRLARCGVPVIFITARADAASQIRGLRGGAEDYIVKPFDMMALLLRIEKALRRTGRLNAVYRVRDVALNSETHVVTRGGEEVELQPLEYGVLLALLRHKNMTVSREQLLQEVWGYDYAGETRAVDVKISGLRKKLGLGDAIRSVPKLGYRLEER</sequence>
<reference evidence="12" key="1">
    <citation type="submission" date="2020-10" db="EMBL/GenBank/DDBJ databases">
        <authorList>
            <person name="Gilroy R."/>
        </authorList>
    </citation>
    <scope>NUCLEOTIDE SEQUENCE</scope>
    <source>
        <strain evidence="12">ChiGjej2B2-16831</strain>
    </source>
</reference>
<evidence type="ECO:0000256" key="5">
    <source>
        <dbReference type="ARBA" id="ARBA00023125"/>
    </source>
</evidence>